<keyword evidence="1" id="KW-0472">Membrane</keyword>
<name>A0A5Q2FC17_9ACTN</name>
<evidence type="ECO:0000256" key="1">
    <source>
        <dbReference type="SAM" id="Phobius"/>
    </source>
</evidence>
<accession>A0A5Q2FC17</accession>
<dbReference type="KEGG" id="rain:Rai3103_14255"/>
<evidence type="ECO:0000313" key="3">
    <source>
        <dbReference type="EMBL" id="QGF24600.1"/>
    </source>
</evidence>
<gene>
    <name evidence="3" type="ORF">Rai3103_14255</name>
</gene>
<feature type="transmembrane region" description="Helical" evidence="1">
    <location>
        <begin position="29"/>
        <end position="50"/>
    </location>
</feature>
<proteinExistence type="predicted"/>
<reference evidence="3 4" key="1">
    <citation type="submission" date="2019-10" db="EMBL/GenBank/DDBJ databases">
        <title>Genomic analysis of Raineyella sp. CBA3103.</title>
        <authorList>
            <person name="Roh S.W."/>
        </authorList>
    </citation>
    <scope>NUCLEOTIDE SEQUENCE [LARGE SCALE GENOMIC DNA]</scope>
    <source>
        <strain evidence="3 4">CBA3103</strain>
    </source>
</reference>
<feature type="domain" description="DUF6458" evidence="2">
    <location>
        <begin position="1"/>
        <end position="55"/>
    </location>
</feature>
<keyword evidence="4" id="KW-1185">Reference proteome</keyword>
<dbReference type="InterPro" id="IPR045597">
    <property type="entry name" value="DUF6458"/>
</dbReference>
<sequence>MTIGTGIGLLVIGAILSFAVKNAVPGVNLTVIGYICMGAGVLAVILGLISNAQATHTSHRVVRDDRNDTL</sequence>
<protein>
    <recommendedName>
        <fullName evidence="2">DUF6458 domain-containing protein</fullName>
    </recommendedName>
</protein>
<organism evidence="3 4">
    <name type="scientific">Raineyella fluvialis</name>
    <dbReference type="NCBI Taxonomy" id="2662261"/>
    <lineage>
        <taxon>Bacteria</taxon>
        <taxon>Bacillati</taxon>
        <taxon>Actinomycetota</taxon>
        <taxon>Actinomycetes</taxon>
        <taxon>Propionibacteriales</taxon>
        <taxon>Propionibacteriaceae</taxon>
        <taxon>Raineyella</taxon>
    </lineage>
</organism>
<dbReference type="Pfam" id="PF20059">
    <property type="entry name" value="DUF6458"/>
    <property type="match status" value="1"/>
</dbReference>
<dbReference type="Proteomes" id="UP000386847">
    <property type="component" value="Chromosome"/>
</dbReference>
<keyword evidence="1" id="KW-1133">Transmembrane helix</keyword>
<evidence type="ECO:0000259" key="2">
    <source>
        <dbReference type="Pfam" id="PF20059"/>
    </source>
</evidence>
<dbReference type="RefSeq" id="WP_153573129.1">
    <property type="nucleotide sequence ID" value="NZ_CP045725.1"/>
</dbReference>
<dbReference type="AlphaFoldDB" id="A0A5Q2FC17"/>
<dbReference type="EMBL" id="CP045725">
    <property type="protein sequence ID" value="QGF24600.1"/>
    <property type="molecule type" value="Genomic_DNA"/>
</dbReference>
<keyword evidence="1" id="KW-0812">Transmembrane</keyword>
<evidence type="ECO:0000313" key="4">
    <source>
        <dbReference type="Proteomes" id="UP000386847"/>
    </source>
</evidence>